<dbReference type="InterPro" id="IPR003598">
    <property type="entry name" value="Ig_sub2"/>
</dbReference>
<dbReference type="SUPFAM" id="SSF48726">
    <property type="entry name" value="Immunoglobulin"/>
    <property type="match status" value="3"/>
</dbReference>
<protein>
    <recommendedName>
        <fullName evidence="4">Ig-like domain-containing protein</fullName>
    </recommendedName>
</protein>
<dbReference type="GO" id="GO:0016020">
    <property type="term" value="C:membrane"/>
    <property type="evidence" value="ECO:0007669"/>
    <property type="project" value="UniProtKB-SubCell"/>
</dbReference>
<dbReference type="Gene3D" id="2.60.40.10">
    <property type="entry name" value="Immunoglobulins"/>
    <property type="match status" value="3"/>
</dbReference>
<evidence type="ECO:0000259" key="4">
    <source>
        <dbReference type="PROSITE" id="PS50835"/>
    </source>
</evidence>
<feature type="non-terminal residue" evidence="5">
    <location>
        <position position="1"/>
    </location>
</feature>
<keyword evidence="3" id="KW-0393">Immunoglobulin domain</keyword>
<dbReference type="EMBL" id="ASGP02000001">
    <property type="protein sequence ID" value="KAH9529917.1"/>
    <property type="molecule type" value="Genomic_DNA"/>
</dbReference>
<dbReference type="InterPro" id="IPR007110">
    <property type="entry name" value="Ig-like_dom"/>
</dbReference>
<dbReference type="Pfam" id="PF07679">
    <property type="entry name" value="I-set"/>
    <property type="match status" value="1"/>
</dbReference>
<name>A0A922LCQ1_DERFA</name>
<organism evidence="5 6">
    <name type="scientific">Dermatophagoides farinae</name>
    <name type="common">American house dust mite</name>
    <dbReference type="NCBI Taxonomy" id="6954"/>
    <lineage>
        <taxon>Eukaryota</taxon>
        <taxon>Metazoa</taxon>
        <taxon>Ecdysozoa</taxon>
        <taxon>Arthropoda</taxon>
        <taxon>Chelicerata</taxon>
        <taxon>Arachnida</taxon>
        <taxon>Acari</taxon>
        <taxon>Acariformes</taxon>
        <taxon>Sarcoptiformes</taxon>
        <taxon>Astigmata</taxon>
        <taxon>Psoroptidia</taxon>
        <taxon>Analgoidea</taxon>
        <taxon>Pyroglyphidae</taxon>
        <taxon>Dermatophagoidinae</taxon>
        <taxon>Dermatophagoides</taxon>
    </lineage>
</organism>
<feature type="domain" description="Ig-like" evidence="4">
    <location>
        <begin position="100"/>
        <end position="234"/>
    </location>
</feature>
<dbReference type="PANTHER" id="PTHR44170:SF6">
    <property type="entry name" value="CONTACTIN"/>
    <property type="match status" value="1"/>
</dbReference>
<dbReference type="Pfam" id="PF13927">
    <property type="entry name" value="Ig_3"/>
    <property type="match status" value="1"/>
</dbReference>
<keyword evidence="6" id="KW-1185">Reference proteome</keyword>
<dbReference type="PANTHER" id="PTHR44170">
    <property type="entry name" value="PROTEIN SIDEKICK"/>
    <property type="match status" value="1"/>
</dbReference>
<dbReference type="SMART" id="SM00408">
    <property type="entry name" value="IGc2"/>
    <property type="match status" value="2"/>
</dbReference>
<gene>
    <name evidence="5" type="ORF">DERF_003769</name>
</gene>
<dbReference type="PROSITE" id="PS50835">
    <property type="entry name" value="IG_LIKE"/>
    <property type="match status" value="3"/>
</dbReference>
<dbReference type="AlphaFoldDB" id="A0A922LCQ1"/>
<keyword evidence="1" id="KW-0677">Repeat</keyword>
<dbReference type="InterPro" id="IPR036179">
    <property type="entry name" value="Ig-like_dom_sf"/>
</dbReference>
<dbReference type="InterPro" id="IPR013783">
    <property type="entry name" value="Ig-like_fold"/>
</dbReference>
<proteinExistence type="predicted"/>
<reference evidence="5" key="2">
    <citation type="journal article" date="2022" name="Res Sq">
        <title>Comparative Genomics Reveals Insights into the Divergent Evolution of Astigmatic Mites and Household Pest Adaptations.</title>
        <authorList>
            <person name="Xiong Q."/>
            <person name="Wan A.T.-Y."/>
            <person name="Liu X.-Y."/>
            <person name="Fung C.S.-H."/>
            <person name="Xiao X."/>
            <person name="Malainual N."/>
            <person name="Hou J."/>
            <person name="Wang L."/>
            <person name="Wang M."/>
            <person name="Yang K."/>
            <person name="Cui Y."/>
            <person name="Leung E."/>
            <person name="Nong W."/>
            <person name="Shin S.-K."/>
            <person name="Au S."/>
            <person name="Jeong K.Y."/>
            <person name="Chew F.T."/>
            <person name="Hui J."/>
            <person name="Leung T.F."/>
            <person name="Tungtrongchitr A."/>
            <person name="Zhong N."/>
            <person name="Liu Z."/>
            <person name="Tsui S."/>
        </authorList>
    </citation>
    <scope>NUCLEOTIDE SEQUENCE</scope>
    <source>
        <strain evidence="5">Derf</strain>
        <tissue evidence="5">Whole organism</tissue>
    </source>
</reference>
<keyword evidence="2" id="KW-1015">Disulfide bond</keyword>
<feature type="domain" description="Ig-like" evidence="4">
    <location>
        <begin position="2"/>
        <end position="95"/>
    </location>
</feature>
<feature type="domain" description="Ig-like" evidence="4">
    <location>
        <begin position="237"/>
        <end position="298"/>
    </location>
</feature>
<dbReference type="GO" id="GO:0098609">
    <property type="term" value="P:cell-cell adhesion"/>
    <property type="evidence" value="ECO:0007669"/>
    <property type="project" value="TreeGrafter"/>
</dbReference>
<dbReference type="InterPro" id="IPR013098">
    <property type="entry name" value="Ig_I-set"/>
</dbReference>
<dbReference type="FunFam" id="2.60.40.10:FF:000107">
    <property type="entry name" value="Myosin, light chain kinase a"/>
    <property type="match status" value="1"/>
</dbReference>
<dbReference type="InterPro" id="IPR003599">
    <property type="entry name" value="Ig_sub"/>
</dbReference>
<evidence type="ECO:0000256" key="1">
    <source>
        <dbReference type="ARBA" id="ARBA00022737"/>
    </source>
</evidence>
<dbReference type="Proteomes" id="UP000790347">
    <property type="component" value="Unassembled WGS sequence"/>
</dbReference>
<evidence type="ECO:0000313" key="5">
    <source>
        <dbReference type="EMBL" id="KAH9529917.1"/>
    </source>
</evidence>
<dbReference type="SMART" id="SM00409">
    <property type="entry name" value="IG"/>
    <property type="match status" value="2"/>
</dbReference>
<comment type="caution">
    <text evidence="5">The sequence shown here is derived from an EMBL/GenBank/DDBJ whole genome shotgun (WGS) entry which is preliminary data.</text>
</comment>
<reference evidence="5" key="1">
    <citation type="submission" date="2013-05" db="EMBL/GenBank/DDBJ databases">
        <authorList>
            <person name="Yim A.K.Y."/>
            <person name="Chan T.F."/>
            <person name="Ji K.M."/>
            <person name="Liu X.Y."/>
            <person name="Zhou J.W."/>
            <person name="Li R.Q."/>
            <person name="Yang K.Y."/>
            <person name="Li J."/>
            <person name="Li M."/>
            <person name="Law P.T.W."/>
            <person name="Wu Y.L."/>
            <person name="Cai Z.L."/>
            <person name="Qin H."/>
            <person name="Bao Y."/>
            <person name="Leung R.K.K."/>
            <person name="Ng P.K.S."/>
            <person name="Zou J."/>
            <person name="Zhong X.J."/>
            <person name="Ran P.X."/>
            <person name="Zhong N.S."/>
            <person name="Liu Z.G."/>
            <person name="Tsui S.K.W."/>
        </authorList>
    </citation>
    <scope>NUCLEOTIDE SEQUENCE</scope>
    <source>
        <strain evidence="5">Derf</strain>
        <tissue evidence="5">Whole organism</tissue>
    </source>
</reference>
<evidence type="ECO:0000313" key="6">
    <source>
        <dbReference type="Proteomes" id="UP000790347"/>
    </source>
</evidence>
<sequence length="298" mass="33953">APKVTRFHNEIIQPKDSSFVLNCAAYIGSHPLRFQWLKNGLTINKQSMQLDRIQIKTEHSYSILTISEIELNDSGNYSCTVINDDGFDAQWSLLQVQESPVLVKLYSQNQHEQTKGSDLVLTCNVAKGSKPFRFQWFKNAKPNLNKFPTSEVKLWADASYILPCSILSGSKPIFFEWYKDDHKKLSSTEYKIDNYDTMTSLVFKSLNPNDTGSYTCNARNVHGSDSITTKLVIQESPVLVKLYPQNKHEQTKGSDLVLNCNVAKGSKPLRFQWLKNGVELYNTGRSTIENKDIFSFFT</sequence>
<evidence type="ECO:0000256" key="3">
    <source>
        <dbReference type="ARBA" id="ARBA00023319"/>
    </source>
</evidence>
<evidence type="ECO:0000256" key="2">
    <source>
        <dbReference type="ARBA" id="ARBA00023157"/>
    </source>
</evidence>
<accession>A0A922LCQ1</accession>